<feature type="transmembrane region" description="Helical" evidence="1">
    <location>
        <begin position="31"/>
        <end position="50"/>
    </location>
</feature>
<evidence type="ECO:0000313" key="3">
    <source>
        <dbReference type="Proteomes" id="UP001239462"/>
    </source>
</evidence>
<sequence>MFFTDTNDVIGETNHCFLLGKIGSSMRTRRLIVATVFTATLLLTSCISFAQSVHAIVLHDSNQDISHSAELSCSAIGLSVFGSVPERQLEYSSGAVNRKGLLDAIDRVRISAGDSILFYYCGHGYINQKGTPYILPGGGRDPLYLKDILARLKRVGAHRTIALFDICQSLRPTIEGRPAPIPPDTISPLFRSILFGEPNGVPYCVISSAPGEAALAAHFYEGHLAHGSVFSRAFSTVSNEYRNVPLGWRQMVQAVTVATSKEFASVKNSKLGVLGDTPVAALQQTTQTVTEYRPIEIR</sequence>
<keyword evidence="1" id="KW-1133">Transmembrane helix</keyword>
<gene>
    <name evidence="2" type="ORF">QTN89_10350</name>
</gene>
<name>A0ABT7PH64_9BACT</name>
<organism evidence="2 3">
    <name type="scientific">Roseiconus lacunae</name>
    <dbReference type="NCBI Taxonomy" id="2605694"/>
    <lineage>
        <taxon>Bacteria</taxon>
        <taxon>Pseudomonadati</taxon>
        <taxon>Planctomycetota</taxon>
        <taxon>Planctomycetia</taxon>
        <taxon>Pirellulales</taxon>
        <taxon>Pirellulaceae</taxon>
        <taxon>Roseiconus</taxon>
    </lineage>
</organism>
<keyword evidence="1" id="KW-0472">Membrane</keyword>
<proteinExistence type="predicted"/>
<reference evidence="2 3" key="1">
    <citation type="submission" date="2023-06" db="EMBL/GenBank/DDBJ databases">
        <title>Roseiconus lacunae JC819 isolated from Gulf of Mannar region, Tamil Nadu.</title>
        <authorList>
            <person name="Pk S."/>
            <person name="Ch S."/>
            <person name="Ch V.R."/>
        </authorList>
    </citation>
    <scope>NUCLEOTIDE SEQUENCE [LARGE SCALE GENOMIC DNA]</scope>
    <source>
        <strain evidence="2 3">JC819</strain>
    </source>
</reference>
<keyword evidence="1" id="KW-0812">Transmembrane</keyword>
<accession>A0ABT7PH64</accession>
<evidence type="ECO:0000313" key="2">
    <source>
        <dbReference type="EMBL" id="MDM4015831.1"/>
    </source>
</evidence>
<comment type="caution">
    <text evidence="2">The sequence shown here is derived from an EMBL/GenBank/DDBJ whole genome shotgun (WGS) entry which is preliminary data.</text>
</comment>
<dbReference type="Proteomes" id="UP001239462">
    <property type="component" value="Unassembled WGS sequence"/>
</dbReference>
<dbReference type="EMBL" id="JASZZN010000006">
    <property type="protein sequence ID" value="MDM4015831.1"/>
    <property type="molecule type" value="Genomic_DNA"/>
</dbReference>
<dbReference type="Gene3D" id="3.40.50.1460">
    <property type="match status" value="1"/>
</dbReference>
<protein>
    <submittedName>
        <fullName evidence="2">Caspase family protein</fullName>
    </submittedName>
</protein>
<evidence type="ECO:0000256" key="1">
    <source>
        <dbReference type="SAM" id="Phobius"/>
    </source>
</evidence>
<keyword evidence="3" id="KW-1185">Reference proteome</keyword>
<dbReference type="RefSeq" id="WP_289163355.1">
    <property type="nucleotide sequence ID" value="NZ_JASZZN010000006.1"/>
</dbReference>